<sequence>MAIKQSGIPRRRVVSVISVVLCAGMVPAWALADTYPSKPVKVIVGFSPGGAVDNVARLLSQSMGRSMGGSFYVENRPGATGIIAAEQAAKAPADGYSILVATQSTMVVAPSIYPKMKVDPVADFTPISLLASVPMVMVVNPGVPARNVQELLAYARAQKEGLSYGSSGLGGPQHVAAELFASMGKVNMVHVPYKGEANAIADVLGNQIPVMLATCHRCCRISRAASCGRLQ</sequence>
<dbReference type="PANTHER" id="PTHR42928">
    <property type="entry name" value="TRICARBOXYLATE-BINDING PROTEIN"/>
    <property type="match status" value="1"/>
</dbReference>
<evidence type="ECO:0000313" key="3">
    <source>
        <dbReference type="EMBL" id="MBB6133722.1"/>
    </source>
</evidence>
<comment type="caution">
    <text evidence="3">The sequence shown here is derived from an EMBL/GenBank/DDBJ whole genome shotgun (WGS) entry which is preliminary data.</text>
</comment>
<reference evidence="3 4" key="1">
    <citation type="submission" date="2020-08" db="EMBL/GenBank/DDBJ databases">
        <title>The Agave Microbiome: Exploring the role of microbial communities in plant adaptations to desert environments.</title>
        <authorList>
            <person name="Partida-Martinez L.P."/>
        </authorList>
    </citation>
    <scope>NUCLEOTIDE SEQUENCE [LARGE SCALE GENOMIC DNA]</scope>
    <source>
        <strain evidence="3 4">AT3.2</strain>
    </source>
</reference>
<evidence type="ECO:0000256" key="2">
    <source>
        <dbReference type="SAM" id="SignalP"/>
    </source>
</evidence>
<dbReference type="PANTHER" id="PTHR42928:SF5">
    <property type="entry name" value="BLR1237 PROTEIN"/>
    <property type="match status" value="1"/>
</dbReference>
<keyword evidence="2" id="KW-0732">Signal</keyword>
<evidence type="ECO:0000256" key="1">
    <source>
        <dbReference type="ARBA" id="ARBA00006987"/>
    </source>
</evidence>
<accession>A0A7X0CDX6</accession>
<feature type="signal peptide" evidence="2">
    <location>
        <begin position="1"/>
        <end position="32"/>
    </location>
</feature>
<organism evidence="3 4">
    <name type="scientific">Massilia aurea</name>
    <dbReference type="NCBI Taxonomy" id="373040"/>
    <lineage>
        <taxon>Bacteria</taxon>
        <taxon>Pseudomonadati</taxon>
        <taxon>Pseudomonadota</taxon>
        <taxon>Betaproteobacteria</taxon>
        <taxon>Burkholderiales</taxon>
        <taxon>Oxalobacteraceae</taxon>
        <taxon>Telluria group</taxon>
        <taxon>Massilia</taxon>
    </lineage>
</organism>
<dbReference type="Proteomes" id="UP000540787">
    <property type="component" value="Unassembled WGS sequence"/>
</dbReference>
<dbReference type="Pfam" id="PF03401">
    <property type="entry name" value="TctC"/>
    <property type="match status" value="1"/>
</dbReference>
<dbReference type="AlphaFoldDB" id="A0A7X0CDX6"/>
<keyword evidence="4" id="KW-1185">Reference proteome</keyword>
<evidence type="ECO:0000313" key="4">
    <source>
        <dbReference type="Proteomes" id="UP000540787"/>
    </source>
</evidence>
<name>A0A7X0CDX6_9BURK</name>
<protein>
    <submittedName>
        <fullName evidence="3">Tripartite-type tricarboxylate transporter receptor subunit TctC</fullName>
    </submittedName>
</protein>
<proteinExistence type="inferred from homology"/>
<comment type="similarity">
    <text evidence="1">Belongs to the UPF0065 (bug) family.</text>
</comment>
<dbReference type="EMBL" id="JACHBX010000001">
    <property type="protein sequence ID" value="MBB6133722.1"/>
    <property type="molecule type" value="Genomic_DNA"/>
</dbReference>
<feature type="chain" id="PRO_5030753050" evidence="2">
    <location>
        <begin position="33"/>
        <end position="231"/>
    </location>
</feature>
<dbReference type="InterPro" id="IPR005064">
    <property type="entry name" value="BUG"/>
</dbReference>
<dbReference type="InterPro" id="IPR042100">
    <property type="entry name" value="Bug_dom1"/>
</dbReference>
<gene>
    <name evidence="3" type="ORF">HD842_001833</name>
</gene>
<keyword evidence="3" id="KW-0675">Receptor</keyword>
<dbReference type="Gene3D" id="3.40.190.150">
    <property type="entry name" value="Bordetella uptake gene, domain 1"/>
    <property type="match status" value="1"/>
</dbReference>